<reference evidence="12" key="1">
    <citation type="submission" date="2023-03" db="EMBL/GenBank/DDBJ databases">
        <authorList>
            <person name="Pearce D."/>
        </authorList>
    </citation>
    <scope>NUCLEOTIDE SEQUENCE</scope>
    <source>
        <strain evidence="12">Mc</strain>
    </source>
</reference>
<keyword evidence="9" id="KW-0472">Membrane</keyword>
<dbReference type="InterPro" id="IPR051045">
    <property type="entry name" value="TonB-dependent_transducer"/>
</dbReference>
<dbReference type="PANTHER" id="PTHR33446">
    <property type="entry name" value="PROTEIN TONB-RELATED"/>
    <property type="match status" value="1"/>
</dbReference>
<feature type="region of interest" description="Disordered" evidence="10">
    <location>
        <begin position="62"/>
        <end position="155"/>
    </location>
</feature>
<keyword evidence="3" id="KW-0813">Transport</keyword>
<evidence type="ECO:0000256" key="2">
    <source>
        <dbReference type="ARBA" id="ARBA00006555"/>
    </source>
</evidence>
<dbReference type="GO" id="GO:0015031">
    <property type="term" value="P:protein transport"/>
    <property type="evidence" value="ECO:0007669"/>
    <property type="project" value="UniProtKB-KW"/>
</dbReference>
<dbReference type="SUPFAM" id="SSF74653">
    <property type="entry name" value="TolA/TonB C-terminal domain"/>
    <property type="match status" value="1"/>
</dbReference>
<evidence type="ECO:0000256" key="8">
    <source>
        <dbReference type="ARBA" id="ARBA00022989"/>
    </source>
</evidence>
<organism evidence="12 13">
    <name type="scientific">Methylococcus capsulatus</name>
    <dbReference type="NCBI Taxonomy" id="414"/>
    <lineage>
        <taxon>Bacteria</taxon>
        <taxon>Pseudomonadati</taxon>
        <taxon>Pseudomonadota</taxon>
        <taxon>Gammaproteobacteria</taxon>
        <taxon>Methylococcales</taxon>
        <taxon>Methylococcaceae</taxon>
        <taxon>Methylococcus</taxon>
    </lineage>
</organism>
<dbReference type="Proteomes" id="UP001158598">
    <property type="component" value="Chromosome"/>
</dbReference>
<evidence type="ECO:0000256" key="3">
    <source>
        <dbReference type="ARBA" id="ARBA00022448"/>
    </source>
</evidence>
<sequence>MAAVPLVQTDSKSSGAESLYRPGSAILVVVSLAHLAVWWSYRQLKLLEPEERPSQPIEVSLEMIAPAPKPAEPAAQPAPAPTAPPKPVTPPKPKPVAKPKPLTKTLPRPLPVQPERTLGDAAPRSEPAAPPPEASSAAGGEGVPGGRSGSSVPASTPASFNANYLHNPLPEYPAFARKQRWQGRVTMKVHVLPSGIPAEVELQASSGHDILDESALETVRRWRFVPATKGGKAVASWVVVPLEFSLTH</sequence>
<proteinExistence type="inferred from homology"/>
<dbReference type="InterPro" id="IPR037682">
    <property type="entry name" value="TonB_C"/>
</dbReference>
<evidence type="ECO:0000256" key="10">
    <source>
        <dbReference type="SAM" id="MobiDB-lite"/>
    </source>
</evidence>
<comment type="subcellular location">
    <subcellularLocation>
        <location evidence="1">Cell inner membrane</location>
        <topology evidence="1">Single-pass membrane protein</topology>
        <orientation evidence="1">Periplasmic side</orientation>
    </subcellularLocation>
</comment>
<dbReference type="PANTHER" id="PTHR33446:SF2">
    <property type="entry name" value="PROTEIN TONB"/>
    <property type="match status" value="1"/>
</dbReference>
<dbReference type="InterPro" id="IPR006260">
    <property type="entry name" value="TonB/TolA_C"/>
</dbReference>
<dbReference type="RefSeq" id="WP_010959800.1">
    <property type="nucleotide sequence ID" value="NZ_OX458332.1"/>
</dbReference>
<keyword evidence="8" id="KW-1133">Transmembrane helix</keyword>
<dbReference type="PROSITE" id="PS52015">
    <property type="entry name" value="TONB_CTD"/>
    <property type="match status" value="1"/>
</dbReference>
<feature type="domain" description="TonB C-terminal" evidence="11">
    <location>
        <begin position="157"/>
        <end position="248"/>
    </location>
</feature>
<dbReference type="GeneID" id="88222783"/>
<keyword evidence="4" id="KW-1003">Cell membrane</keyword>
<gene>
    <name evidence="12" type="primary">tonB</name>
    <name evidence="12" type="ORF">MCNOR_0925</name>
</gene>
<name>A0AA35UYB4_METCP</name>
<evidence type="ECO:0000256" key="7">
    <source>
        <dbReference type="ARBA" id="ARBA00022927"/>
    </source>
</evidence>
<dbReference type="GO" id="GO:0031992">
    <property type="term" value="F:energy transducer activity"/>
    <property type="evidence" value="ECO:0007669"/>
    <property type="project" value="TreeGrafter"/>
</dbReference>
<keyword evidence="5" id="KW-0997">Cell inner membrane</keyword>
<evidence type="ECO:0000256" key="4">
    <source>
        <dbReference type="ARBA" id="ARBA00022475"/>
    </source>
</evidence>
<evidence type="ECO:0000313" key="12">
    <source>
        <dbReference type="EMBL" id="CAI8765956.1"/>
    </source>
</evidence>
<evidence type="ECO:0000256" key="9">
    <source>
        <dbReference type="ARBA" id="ARBA00023136"/>
    </source>
</evidence>
<evidence type="ECO:0000256" key="6">
    <source>
        <dbReference type="ARBA" id="ARBA00022692"/>
    </source>
</evidence>
<evidence type="ECO:0000256" key="5">
    <source>
        <dbReference type="ARBA" id="ARBA00022519"/>
    </source>
</evidence>
<evidence type="ECO:0000313" key="13">
    <source>
        <dbReference type="Proteomes" id="UP001158598"/>
    </source>
</evidence>
<keyword evidence="7" id="KW-0653">Protein transport</keyword>
<dbReference type="OMA" id="VCPNSDQ"/>
<dbReference type="Pfam" id="PF03544">
    <property type="entry name" value="TonB_C"/>
    <property type="match status" value="1"/>
</dbReference>
<feature type="compositionally biased region" description="Gly residues" evidence="10">
    <location>
        <begin position="139"/>
        <end position="148"/>
    </location>
</feature>
<dbReference type="EMBL" id="OX458332">
    <property type="protein sequence ID" value="CAI8765956.1"/>
    <property type="molecule type" value="Genomic_DNA"/>
</dbReference>
<protein>
    <submittedName>
        <fullName evidence="12">Protein tonB2</fullName>
    </submittedName>
</protein>
<accession>A0AA35UYB4</accession>
<dbReference type="GO" id="GO:0098797">
    <property type="term" value="C:plasma membrane protein complex"/>
    <property type="evidence" value="ECO:0007669"/>
    <property type="project" value="TreeGrafter"/>
</dbReference>
<dbReference type="AlphaFoldDB" id="A0AA35UYB4"/>
<keyword evidence="6" id="KW-0812">Transmembrane</keyword>
<dbReference type="NCBIfam" id="TIGR01352">
    <property type="entry name" value="tonB_Cterm"/>
    <property type="match status" value="1"/>
</dbReference>
<evidence type="ECO:0000256" key="1">
    <source>
        <dbReference type="ARBA" id="ARBA00004383"/>
    </source>
</evidence>
<feature type="compositionally biased region" description="Pro residues" evidence="10">
    <location>
        <begin position="67"/>
        <end position="98"/>
    </location>
</feature>
<dbReference type="GO" id="GO:0055085">
    <property type="term" value="P:transmembrane transport"/>
    <property type="evidence" value="ECO:0007669"/>
    <property type="project" value="InterPro"/>
</dbReference>
<evidence type="ECO:0000259" key="11">
    <source>
        <dbReference type="PROSITE" id="PS52015"/>
    </source>
</evidence>
<dbReference type="Gene3D" id="3.30.1150.10">
    <property type="match status" value="1"/>
</dbReference>
<comment type="similarity">
    <text evidence="2">Belongs to the TonB family.</text>
</comment>